<proteinExistence type="predicted"/>
<sequence>MNSLHETNIALFKTLKELHLPIGKFVVFGSGAMLARDLSEGRDLDVLVTDELFQEYRNKPKWKIKKTDLDVYLCKDSIELWNIWRPGTWDTRELINNAEMIDDIPFVSLETTLRWKKMRGSEKDLMHALVIESYLKKNTTTQRGQNTSSL</sequence>
<dbReference type="Proteomes" id="UP000034544">
    <property type="component" value="Unassembled WGS sequence"/>
</dbReference>
<name>A0A0G0YDW6_UNCKA</name>
<organism evidence="1 2">
    <name type="scientific">candidate division WWE3 bacterium GW2011_GWE1_41_27</name>
    <dbReference type="NCBI Taxonomy" id="1619131"/>
    <lineage>
        <taxon>Bacteria</taxon>
        <taxon>Katanobacteria</taxon>
    </lineage>
</organism>
<comment type="caution">
    <text evidence="1">The sequence shown here is derived from an EMBL/GenBank/DDBJ whole genome shotgun (WGS) entry which is preliminary data.</text>
</comment>
<accession>A0A0G0YDW6</accession>
<dbReference type="AlphaFoldDB" id="A0A0G0YDW6"/>
<evidence type="ECO:0000313" key="2">
    <source>
        <dbReference type="Proteomes" id="UP000034544"/>
    </source>
</evidence>
<dbReference type="EMBL" id="LCBF01000002">
    <property type="protein sequence ID" value="KKS07756.1"/>
    <property type="molecule type" value="Genomic_DNA"/>
</dbReference>
<gene>
    <name evidence="1" type="ORF">UU59_C0002G0003</name>
</gene>
<evidence type="ECO:0000313" key="1">
    <source>
        <dbReference type="EMBL" id="KKS07756.1"/>
    </source>
</evidence>
<reference evidence="1 2" key="1">
    <citation type="journal article" date="2015" name="Nature">
        <title>rRNA introns, odd ribosomes, and small enigmatic genomes across a large radiation of phyla.</title>
        <authorList>
            <person name="Brown C.T."/>
            <person name="Hug L.A."/>
            <person name="Thomas B.C."/>
            <person name="Sharon I."/>
            <person name="Castelle C.J."/>
            <person name="Singh A."/>
            <person name="Wilkins M.J."/>
            <person name="Williams K.H."/>
            <person name="Banfield J.F."/>
        </authorList>
    </citation>
    <scope>NUCLEOTIDE SEQUENCE [LARGE SCALE GENOMIC DNA]</scope>
</reference>
<protein>
    <submittedName>
        <fullName evidence="1">Uncharacterized protein</fullName>
    </submittedName>
</protein>